<dbReference type="InterPro" id="IPR014710">
    <property type="entry name" value="RmlC-like_jellyroll"/>
</dbReference>
<dbReference type="Proteomes" id="UP001054820">
    <property type="component" value="Chromosome"/>
</dbReference>
<name>A0ABN6CW13_9GAMM</name>
<gene>
    <name evidence="2" type="ORF">THMIRHAM_10230</name>
</gene>
<feature type="domain" description="(S)-ureidoglycine aminohydrolase cupin" evidence="1">
    <location>
        <begin position="16"/>
        <end position="87"/>
    </location>
</feature>
<dbReference type="SUPFAM" id="SSF51182">
    <property type="entry name" value="RmlC-like cupins"/>
    <property type="match status" value="1"/>
</dbReference>
<dbReference type="InterPro" id="IPR011051">
    <property type="entry name" value="RmlC_Cupin_sf"/>
</dbReference>
<dbReference type="Gene3D" id="2.60.120.10">
    <property type="entry name" value="Jelly Rolls"/>
    <property type="match status" value="1"/>
</dbReference>
<dbReference type="Pfam" id="PF05899">
    <property type="entry name" value="Cupin_3"/>
    <property type="match status" value="1"/>
</dbReference>
<evidence type="ECO:0000313" key="2">
    <source>
        <dbReference type="EMBL" id="BCN93238.1"/>
    </source>
</evidence>
<accession>A0ABN6CW13</accession>
<dbReference type="InterPro" id="IPR008579">
    <property type="entry name" value="UGlyAH_Cupin_dom"/>
</dbReference>
<dbReference type="PANTHER" id="PTHR33271">
    <property type="entry name" value="OS04G0445200 PROTEIN"/>
    <property type="match status" value="1"/>
</dbReference>
<proteinExistence type="predicted"/>
<dbReference type="PANTHER" id="PTHR33271:SF22">
    <property type="entry name" value="OS04G0445200 PROTEIN"/>
    <property type="match status" value="1"/>
</dbReference>
<dbReference type="CDD" id="cd02227">
    <property type="entry name" value="cupin_TM1112-like"/>
    <property type="match status" value="1"/>
</dbReference>
<evidence type="ECO:0000313" key="3">
    <source>
        <dbReference type="Proteomes" id="UP001054820"/>
    </source>
</evidence>
<organism evidence="2 3">
    <name type="scientific">Thiomicrorhabdus immobilis</name>
    <dbReference type="NCBI Taxonomy" id="2791037"/>
    <lineage>
        <taxon>Bacteria</taxon>
        <taxon>Pseudomonadati</taxon>
        <taxon>Pseudomonadota</taxon>
        <taxon>Gammaproteobacteria</taxon>
        <taxon>Thiotrichales</taxon>
        <taxon>Piscirickettsiaceae</taxon>
        <taxon>Thiomicrorhabdus</taxon>
    </lineage>
</organism>
<keyword evidence="3" id="KW-1185">Reference proteome</keyword>
<protein>
    <submittedName>
        <fullName evidence="2">Cupin</fullName>
    </submittedName>
</protein>
<sequence>MQIEVISNPSQEQLDNLQVKSWPIWEKEASDFPWSYDMKEVCYILQGEVLVTPTDGEAVKIQAGDLVTFPQGMSCHWNITKDIRKHYQFM</sequence>
<reference evidence="2" key="1">
    <citation type="journal article" date="2022" name="Arch. Microbiol.">
        <title>Thiomicrorhabdus immobilis sp. nov., a mesophilic sulfur-oxidizing bacterium isolated from sediment of a brackish lake in northern Japan.</title>
        <authorList>
            <person name="Kojima H."/>
            <person name="Mochizuki J."/>
            <person name="Kanda M."/>
            <person name="Watanabe T."/>
            <person name="Fukui M."/>
        </authorList>
    </citation>
    <scope>NUCLEOTIDE SEQUENCE</scope>
    <source>
        <strain evidence="2">Am19</strain>
    </source>
</reference>
<evidence type="ECO:0000259" key="1">
    <source>
        <dbReference type="Pfam" id="PF05899"/>
    </source>
</evidence>
<dbReference type="EMBL" id="AP024202">
    <property type="protein sequence ID" value="BCN93238.1"/>
    <property type="molecule type" value="Genomic_DNA"/>
</dbReference>